<sequence length="35" mass="4038">MISHICLCLRFSRHITYVAFKLTQVVKTTKLLASD</sequence>
<accession>A0A0V0YX49</accession>
<keyword evidence="2" id="KW-1185">Reference proteome</keyword>
<evidence type="ECO:0000313" key="2">
    <source>
        <dbReference type="Proteomes" id="UP000054783"/>
    </source>
</evidence>
<name>A0A0V0YX49_9BILA</name>
<dbReference type="AlphaFoldDB" id="A0A0V0YX49"/>
<dbReference type="EMBL" id="JYDQ01001654">
    <property type="protein sequence ID" value="KRY04868.1"/>
    <property type="molecule type" value="Genomic_DNA"/>
</dbReference>
<proteinExistence type="predicted"/>
<comment type="caution">
    <text evidence="1">The sequence shown here is derived from an EMBL/GenBank/DDBJ whole genome shotgun (WGS) entry which is preliminary data.</text>
</comment>
<evidence type="ECO:0000313" key="1">
    <source>
        <dbReference type="EMBL" id="KRY04868.1"/>
    </source>
</evidence>
<reference evidence="1 2" key="1">
    <citation type="submission" date="2015-01" db="EMBL/GenBank/DDBJ databases">
        <title>Evolution of Trichinella species and genotypes.</title>
        <authorList>
            <person name="Korhonen P.K."/>
            <person name="Edoardo P."/>
            <person name="Giuseppe L.R."/>
            <person name="Gasser R.B."/>
        </authorList>
    </citation>
    <scope>NUCLEOTIDE SEQUENCE [LARGE SCALE GENOMIC DNA]</scope>
    <source>
        <strain evidence="1">ISS2496</strain>
    </source>
</reference>
<gene>
    <name evidence="1" type="ORF">T12_16834</name>
</gene>
<organism evidence="1 2">
    <name type="scientific">Trichinella patagoniensis</name>
    <dbReference type="NCBI Taxonomy" id="990121"/>
    <lineage>
        <taxon>Eukaryota</taxon>
        <taxon>Metazoa</taxon>
        <taxon>Ecdysozoa</taxon>
        <taxon>Nematoda</taxon>
        <taxon>Enoplea</taxon>
        <taxon>Dorylaimia</taxon>
        <taxon>Trichinellida</taxon>
        <taxon>Trichinellidae</taxon>
        <taxon>Trichinella</taxon>
    </lineage>
</organism>
<protein>
    <submittedName>
        <fullName evidence="1">Uncharacterized protein</fullName>
    </submittedName>
</protein>
<dbReference type="Proteomes" id="UP000054783">
    <property type="component" value="Unassembled WGS sequence"/>
</dbReference>